<feature type="domain" description="Tr-type G" evidence="9">
    <location>
        <begin position="5"/>
        <end position="178"/>
    </location>
</feature>
<evidence type="ECO:0000256" key="3">
    <source>
        <dbReference type="ARBA" id="ARBA00022540"/>
    </source>
</evidence>
<evidence type="ECO:0000313" key="10">
    <source>
        <dbReference type="EMBL" id="OGE39168.1"/>
    </source>
</evidence>
<organism evidence="10 11">
    <name type="scientific">Candidatus Daviesbacteria bacterium RIFCSPHIGHO2_12_FULL_37_11</name>
    <dbReference type="NCBI Taxonomy" id="1797777"/>
    <lineage>
        <taxon>Bacteria</taxon>
        <taxon>Candidatus Daviesiibacteriota</taxon>
    </lineage>
</organism>
<dbReference type="PANTHER" id="PTHR43381">
    <property type="entry name" value="TRANSLATION INITIATION FACTOR IF-2-RELATED"/>
    <property type="match status" value="1"/>
</dbReference>
<evidence type="ECO:0000256" key="7">
    <source>
        <dbReference type="NCBIfam" id="TIGR00487"/>
    </source>
</evidence>
<dbReference type="Pfam" id="PF11987">
    <property type="entry name" value="IF-2"/>
    <property type="match status" value="1"/>
</dbReference>
<evidence type="ECO:0000256" key="5">
    <source>
        <dbReference type="ARBA" id="ARBA00022917"/>
    </source>
</evidence>
<dbReference type="AlphaFoldDB" id="A0A1F5KE61"/>
<dbReference type="PROSITE" id="PS51722">
    <property type="entry name" value="G_TR_2"/>
    <property type="match status" value="1"/>
</dbReference>
<comment type="function">
    <text evidence="8">One of the essential components for the initiation of protein synthesis. Protects formylmethionyl-tRNA from spontaneous hydrolysis and promotes its binding to the 30S ribosomal subunits. Also involved in the hydrolysis of GTP during the formation of the 70S ribosomal complex.</text>
</comment>
<dbReference type="NCBIfam" id="TIGR00487">
    <property type="entry name" value="IF-2"/>
    <property type="match status" value="1"/>
</dbReference>
<dbReference type="InterPro" id="IPR023115">
    <property type="entry name" value="TIF_IF2_dom3"/>
</dbReference>
<dbReference type="InterPro" id="IPR000795">
    <property type="entry name" value="T_Tr_GTP-bd_dom"/>
</dbReference>
<dbReference type="InterPro" id="IPR005225">
    <property type="entry name" value="Small_GTP-bd"/>
</dbReference>
<dbReference type="InterPro" id="IPR036925">
    <property type="entry name" value="TIF_IF2_dom3_sf"/>
</dbReference>
<dbReference type="SUPFAM" id="SSF52540">
    <property type="entry name" value="P-loop containing nucleoside triphosphate hydrolases"/>
    <property type="match status" value="1"/>
</dbReference>
<dbReference type="EMBL" id="MFDE01000004">
    <property type="protein sequence ID" value="OGE39168.1"/>
    <property type="molecule type" value="Genomic_DNA"/>
</dbReference>
<evidence type="ECO:0000256" key="1">
    <source>
        <dbReference type="ARBA" id="ARBA00007733"/>
    </source>
</evidence>
<dbReference type="InterPro" id="IPR053905">
    <property type="entry name" value="EF-G-like_DII"/>
</dbReference>
<dbReference type="CDD" id="cd01887">
    <property type="entry name" value="IF2_eIF5B"/>
    <property type="match status" value="1"/>
</dbReference>
<comment type="similarity">
    <text evidence="1 8">Belongs to the TRAFAC class translation factor GTPase superfamily. Classic translation factor GTPase family. IF-2 subfamily.</text>
</comment>
<dbReference type="InterPro" id="IPR009000">
    <property type="entry name" value="Transl_B-barrel_sf"/>
</dbReference>
<protein>
    <recommendedName>
        <fullName evidence="2 7">Translation initiation factor IF-2</fullName>
    </recommendedName>
</protein>
<comment type="caution">
    <text evidence="10">The sequence shown here is derived from an EMBL/GenBank/DDBJ whole genome shotgun (WGS) entry which is preliminary data.</text>
</comment>
<evidence type="ECO:0000313" key="11">
    <source>
        <dbReference type="Proteomes" id="UP000176527"/>
    </source>
</evidence>
<keyword evidence="3 8" id="KW-0396">Initiation factor</keyword>
<reference evidence="10 11" key="1">
    <citation type="journal article" date="2016" name="Nat. Commun.">
        <title>Thousands of microbial genomes shed light on interconnected biogeochemical processes in an aquifer system.</title>
        <authorList>
            <person name="Anantharaman K."/>
            <person name="Brown C.T."/>
            <person name="Hug L.A."/>
            <person name="Sharon I."/>
            <person name="Castelle C.J."/>
            <person name="Probst A.J."/>
            <person name="Thomas B.C."/>
            <person name="Singh A."/>
            <person name="Wilkins M.J."/>
            <person name="Karaoz U."/>
            <person name="Brodie E.L."/>
            <person name="Williams K.H."/>
            <person name="Hubbard S.S."/>
            <person name="Banfield J.F."/>
        </authorList>
    </citation>
    <scope>NUCLEOTIDE SEQUENCE [LARGE SCALE GENOMIC DNA]</scope>
</reference>
<dbReference type="Gene3D" id="2.40.30.10">
    <property type="entry name" value="Translation factors"/>
    <property type="match status" value="2"/>
</dbReference>
<dbReference type="Gene3D" id="3.40.50.300">
    <property type="entry name" value="P-loop containing nucleotide triphosphate hydrolases"/>
    <property type="match status" value="1"/>
</dbReference>
<dbReference type="InterPro" id="IPR015760">
    <property type="entry name" value="TIF_IF2"/>
</dbReference>
<keyword evidence="6" id="KW-0342">GTP-binding</keyword>
<dbReference type="GO" id="GO:0005525">
    <property type="term" value="F:GTP binding"/>
    <property type="evidence" value="ECO:0007669"/>
    <property type="project" value="UniProtKB-KW"/>
</dbReference>
<dbReference type="Pfam" id="PF22042">
    <property type="entry name" value="EF-G_D2"/>
    <property type="match status" value="1"/>
</dbReference>
<dbReference type="Pfam" id="PF00009">
    <property type="entry name" value="GTP_EFTU"/>
    <property type="match status" value="1"/>
</dbReference>
<name>A0A1F5KE61_9BACT</name>
<dbReference type="NCBIfam" id="TIGR00231">
    <property type="entry name" value="small_GTP"/>
    <property type="match status" value="1"/>
</dbReference>
<keyword evidence="4" id="KW-0547">Nucleotide-binding</keyword>
<dbReference type="SUPFAM" id="SSF50447">
    <property type="entry name" value="Translation proteins"/>
    <property type="match status" value="2"/>
</dbReference>
<accession>A0A1F5KE61</accession>
<dbReference type="GO" id="GO:0005737">
    <property type="term" value="C:cytoplasm"/>
    <property type="evidence" value="ECO:0007669"/>
    <property type="project" value="UniProtKB-UniRule"/>
</dbReference>
<dbReference type="PANTHER" id="PTHR43381:SF4">
    <property type="entry name" value="EUKARYOTIC TRANSLATION INITIATION FACTOR 5B"/>
    <property type="match status" value="1"/>
</dbReference>
<evidence type="ECO:0000259" key="9">
    <source>
        <dbReference type="PROSITE" id="PS51722"/>
    </source>
</evidence>
<dbReference type="GO" id="GO:0003924">
    <property type="term" value="F:GTPase activity"/>
    <property type="evidence" value="ECO:0007669"/>
    <property type="project" value="InterPro"/>
</dbReference>
<evidence type="ECO:0000256" key="6">
    <source>
        <dbReference type="ARBA" id="ARBA00023134"/>
    </source>
</evidence>
<evidence type="ECO:0000256" key="4">
    <source>
        <dbReference type="ARBA" id="ARBA00022741"/>
    </source>
</evidence>
<evidence type="ECO:0000256" key="2">
    <source>
        <dbReference type="ARBA" id="ARBA00020675"/>
    </source>
</evidence>
<proteinExistence type="inferred from homology"/>
<keyword evidence="5 8" id="KW-0648">Protein biosynthesis</keyword>
<dbReference type="CDD" id="cd03692">
    <property type="entry name" value="mtIF2_IVc"/>
    <property type="match status" value="1"/>
</dbReference>
<dbReference type="FunFam" id="3.40.50.300:FF:000019">
    <property type="entry name" value="Translation initiation factor IF-2"/>
    <property type="match status" value="1"/>
</dbReference>
<dbReference type="Gene3D" id="3.40.50.10050">
    <property type="entry name" value="Translation initiation factor IF- 2, domain 3"/>
    <property type="match status" value="1"/>
</dbReference>
<dbReference type="SUPFAM" id="SSF52156">
    <property type="entry name" value="Initiation factor IF2/eIF5b, domain 3"/>
    <property type="match status" value="1"/>
</dbReference>
<evidence type="ECO:0000256" key="8">
    <source>
        <dbReference type="RuleBase" id="RU000644"/>
    </source>
</evidence>
<dbReference type="FunFam" id="2.40.30.10:FF:000008">
    <property type="entry name" value="Translation initiation factor IF-2"/>
    <property type="match status" value="1"/>
</dbReference>
<sequence>MSEIIRSPIVTILGHVDHGKTTLLDFIRKASVASKEQGGITQHIGAYQVEHGGKLITFIDTPGHAAFEKMRSRGAQVADIAVLVVAIDDGIMPQTTEAIKHIQAAKVPTIVAVNKIDLPGIDKGVQLQRIKKQLSDQNVLVEEYGGDVPVVELSAKSGEGVDKLLEMVTLVAEMHELKGDPDAEVSGVVIEANLDKFKGPIATILVRDGTLKRGTEIIVNGIRSKIRGMLNWEGKVLESADPSTPVEVLGLETVPPVGSLIGKDQLAIVAKEQIIASLVEKLRAGEDKSLKLVIKADKQGSLEAIEASLEKFNEEEKLVKIVSSGTGDIGEADIKLAASVKAIALGFNVKVAPTATKIAENEHVLIRTYNIIYELLDEMEEVIEGMIRPGEIEEVLGKAEIIAEFPYGKNERIAGCRILEGGFNRSSKVRIVREKEIIGETKLKSLRKVKEEVTHVDKGNDCGMIFDPQVDFIVGDIVESFRII</sequence>
<dbReference type="Proteomes" id="UP000176527">
    <property type="component" value="Unassembled WGS sequence"/>
</dbReference>
<gene>
    <name evidence="10" type="ORF">A3F00_04670</name>
</gene>
<dbReference type="InterPro" id="IPR027417">
    <property type="entry name" value="P-loop_NTPase"/>
</dbReference>
<dbReference type="GO" id="GO:0003743">
    <property type="term" value="F:translation initiation factor activity"/>
    <property type="evidence" value="ECO:0007669"/>
    <property type="project" value="UniProtKB-UniRule"/>
</dbReference>
<dbReference type="InterPro" id="IPR000178">
    <property type="entry name" value="TF_IF2_bacterial-like"/>
</dbReference>
<dbReference type="FunFam" id="3.40.50.10050:FF:000001">
    <property type="entry name" value="Translation initiation factor IF-2"/>
    <property type="match status" value="1"/>
</dbReference>